<dbReference type="HOGENOM" id="CLU_677505_0_0_9"/>
<feature type="transmembrane region" description="Helical" evidence="1">
    <location>
        <begin position="7"/>
        <end position="27"/>
    </location>
</feature>
<dbReference type="AlphaFoldDB" id="D0BN28"/>
<evidence type="ECO:0000313" key="3">
    <source>
        <dbReference type="Proteomes" id="UP000002939"/>
    </source>
</evidence>
<comment type="caution">
    <text evidence="2">The sequence shown here is derived from an EMBL/GenBank/DDBJ whole genome shotgun (WGS) entry which is preliminary data.</text>
</comment>
<gene>
    <name evidence="2" type="ORF">HMPREF0446_01363</name>
</gene>
<reference evidence="2" key="1">
    <citation type="submission" date="2009-09" db="EMBL/GenBank/DDBJ databases">
        <authorList>
            <consortium name="The Broad Institute Genome Sequencing Platform"/>
            <person name="Ward D."/>
            <person name="Feldgarden M."/>
            <person name="Earl A."/>
            <person name="Young S.K."/>
            <person name="Zeng Q."/>
            <person name="Koehrsen M."/>
            <person name="Alvarado L."/>
            <person name="Berlin A."/>
            <person name="Bochicchio J."/>
            <person name="Borenstein D."/>
            <person name="Chapman S.B."/>
            <person name="Chen Z."/>
            <person name="Engels R."/>
            <person name="Freedman E."/>
            <person name="Gellesch M."/>
            <person name="Goldberg J."/>
            <person name="Griggs A."/>
            <person name="Gujja S."/>
            <person name="Heilman E."/>
            <person name="Heiman D."/>
            <person name="Hepburn T."/>
            <person name="Howarth C."/>
            <person name="Jen D."/>
            <person name="Larson L."/>
            <person name="Lewis B."/>
            <person name="Mehta T."/>
            <person name="Park D."/>
            <person name="Pearson M."/>
            <person name="Roberts A."/>
            <person name="Saif S."/>
            <person name="Shea T."/>
            <person name="Shenoy N."/>
            <person name="Sisk P."/>
            <person name="Stolte C."/>
            <person name="Sykes S."/>
            <person name="Thomson T."/>
            <person name="Walk T."/>
            <person name="White J."/>
            <person name="Yandava C."/>
            <person name="Sibley C.D."/>
            <person name="Field T.R."/>
            <person name="Grinwis M."/>
            <person name="Eshaghurshan C.S."/>
            <person name="Surette M.G."/>
            <person name="Haas B."/>
            <person name="Nusbaum C."/>
            <person name="Birren B."/>
        </authorList>
    </citation>
    <scope>NUCLEOTIDE SEQUENCE [LARGE SCALE GENOMIC DNA]</scope>
    <source>
        <strain evidence="2">ATCC 700633</strain>
    </source>
</reference>
<proteinExistence type="predicted"/>
<protein>
    <recommendedName>
        <fullName evidence="4">DUF5050 domain-containing protein</fullName>
    </recommendedName>
</protein>
<keyword evidence="1" id="KW-0812">Transmembrane</keyword>
<evidence type="ECO:0000256" key="1">
    <source>
        <dbReference type="SAM" id="Phobius"/>
    </source>
</evidence>
<dbReference type="RefSeq" id="WP_006703639.1">
    <property type="nucleotide sequence ID" value="NZ_KI391971.1"/>
</dbReference>
<dbReference type="Proteomes" id="UP000002939">
    <property type="component" value="Unassembled WGS sequence"/>
</dbReference>
<keyword evidence="1" id="KW-1133">Transmembrane helix</keyword>
<accession>D0BN28</accession>
<dbReference type="STRING" id="626369.HMPREF0446_01363"/>
<keyword evidence="1" id="KW-0472">Membrane</keyword>
<organism evidence="2 3">
    <name type="scientific">Granulicatella elegans ATCC 700633</name>
    <dbReference type="NCBI Taxonomy" id="626369"/>
    <lineage>
        <taxon>Bacteria</taxon>
        <taxon>Bacillati</taxon>
        <taxon>Bacillota</taxon>
        <taxon>Bacilli</taxon>
        <taxon>Lactobacillales</taxon>
        <taxon>Carnobacteriaceae</taxon>
        <taxon>Granulicatella</taxon>
    </lineage>
</organism>
<evidence type="ECO:0000313" key="2">
    <source>
        <dbReference type="EMBL" id="EEW92518.1"/>
    </source>
</evidence>
<reference evidence="2" key="2">
    <citation type="submission" date="2011-10" db="EMBL/GenBank/DDBJ databases">
        <title>The Genome Sequence of Granulicatella elegans ATCC 700633.</title>
        <authorList>
            <consortium name="The Broad Institute Genome Sequencing Platform"/>
            <consortium name="The Broad Institute Genome Sequencing Center for Infectious Disease"/>
            <person name="Earl A."/>
            <person name="Ward D."/>
            <person name="Feldgarden M."/>
            <person name="Gevers D."/>
            <person name="Sibley C.D."/>
            <person name="Field T.R."/>
            <person name="Grinwis M."/>
            <person name="Eshaghurshan C.S."/>
            <person name="Surette M.G."/>
            <person name="Young S.K."/>
            <person name="Zeng Q."/>
            <person name="Gargeya S."/>
            <person name="Fitzgerald M."/>
            <person name="Haas B."/>
            <person name="Abouelleil A."/>
            <person name="Alvarado L."/>
            <person name="Arachchi H.M."/>
            <person name="Berlin A."/>
            <person name="Brown A."/>
            <person name="Chapman S.B."/>
            <person name="Chen Z."/>
            <person name="Dunbar C."/>
            <person name="Freedman E."/>
            <person name="Gearin G."/>
            <person name="Goldberg J."/>
            <person name="Griggs A."/>
            <person name="Gujja S."/>
            <person name="Heiman D."/>
            <person name="Howarth C."/>
            <person name="Larson L."/>
            <person name="Lui A."/>
            <person name="MacDonald P.J.P."/>
            <person name="Montmayeur A."/>
            <person name="Murphy C."/>
            <person name="Neiman D."/>
            <person name="Pearson M."/>
            <person name="Priest M."/>
            <person name="Roberts A."/>
            <person name="Saif S."/>
            <person name="Shea T."/>
            <person name="Shenoy N."/>
            <person name="Sisk P."/>
            <person name="Stolte C."/>
            <person name="Sykes S."/>
            <person name="Wortman J."/>
            <person name="Nusbaum C."/>
            <person name="Birren B."/>
        </authorList>
    </citation>
    <scope>NUCLEOTIDE SEQUENCE [LARGE SCALE GENOMIC DNA]</scope>
    <source>
        <strain evidence="2">ATCC 700633</strain>
    </source>
</reference>
<name>D0BN28_9LACT</name>
<dbReference type="EMBL" id="ACRF02000003">
    <property type="protein sequence ID" value="EEW92518.1"/>
    <property type="molecule type" value="Genomic_DNA"/>
</dbReference>
<keyword evidence="3" id="KW-1185">Reference proteome</keyword>
<dbReference type="OrthoDB" id="9801383at2"/>
<evidence type="ECO:0008006" key="4">
    <source>
        <dbReference type="Google" id="ProtNLM"/>
    </source>
</evidence>
<sequence length="406" mass="46153">MKSIKFAWGLLVIVVGFLVVGIGNMVWTSMSDAPYTIETSAEGNQYLKGTVFEVGKEGAGKLSNNVSTSAIVDGKVKKLFQTLGTWNGQMREQETLSKIPLLERSLLVNHRHVLQLDNSSLFYDIHWDSYFSNSGDFTFNYAMYSNENKRIIEKQIPIHFTGSFGWGEEPIFQRKGKELGVIIPFVEKKSSERKFLKFIVSFEEGTVKDVGELTLEKDGLWINAAFGNHSYNPETIVFNVLPLKDGPKSSEKPEEDEYYQYDLFTNTFRKLDTTSLGSPANFYISGSKIYAVETNQPKFAGRKHGRPDPAERPGYIENSERQANNETVYQLTSDLSLEKIGTIQRDPYSSEEVLNKDTLVYVGLDQGQDALRVFDLNKKEEVFSAKITPKADAKLYFQRKRDYVIY</sequence>